<protein>
    <submittedName>
        <fullName evidence="4">Uncharacterized protein</fullName>
    </submittedName>
</protein>
<evidence type="ECO:0000313" key="5">
    <source>
        <dbReference type="Proteomes" id="UP000193309"/>
    </source>
</evidence>
<dbReference type="STRING" id="1610489.SAMN06295981_1154"/>
<dbReference type="EMBL" id="FXAR01000003">
    <property type="protein sequence ID" value="SMG21223.1"/>
    <property type="molecule type" value="Genomic_DNA"/>
</dbReference>
<organism evidence="4 5">
    <name type="scientific">Corynebacterium pollutisoli</name>
    <dbReference type="NCBI Taxonomy" id="1610489"/>
    <lineage>
        <taxon>Bacteria</taxon>
        <taxon>Bacillati</taxon>
        <taxon>Actinomycetota</taxon>
        <taxon>Actinomycetes</taxon>
        <taxon>Mycobacteriales</taxon>
        <taxon>Corynebacteriaceae</taxon>
        <taxon>Corynebacterium</taxon>
    </lineage>
</organism>
<evidence type="ECO:0000259" key="2">
    <source>
        <dbReference type="Pfam" id="PF05239"/>
    </source>
</evidence>
<evidence type="ECO:0000259" key="3">
    <source>
        <dbReference type="Pfam" id="PF09557"/>
    </source>
</evidence>
<feature type="compositionally biased region" description="Basic and acidic residues" evidence="1">
    <location>
        <begin position="109"/>
        <end position="140"/>
    </location>
</feature>
<name>A0A1X7J157_9CORY</name>
<feature type="compositionally biased region" description="Low complexity" evidence="1">
    <location>
        <begin position="152"/>
        <end position="173"/>
    </location>
</feature>
<dbReference type="RefSeq" id="WP_275886734.1">
    <property type="nucleotide sequence ID" value="NZ_FXAR01000003.1"/>
</dbReference>
<feature type="compositionally biased region" description="Basic and acidic residues" evidence="1">
    <location>
        <begin position="303"/>
        <end position="335"/>
    </location>
</feature>
<dbReference type="Gene3D" id="3.90.50.10">
    <property type="entry name" value="Photosynthetic Reaction Center, subunit H, domain 2"/>
    <property type="match status" value="1"/>
</dbReference>
<dbReference type="Proteomes" id="UP000193309">
    <property type="component" value="Unassembled WGS sequence"/>
</dbReference>
<feature type="domain" description="DUF2382" evidence="3">
    <location>
        <begin position="253"/>
        <end position="295"/>
    </location>
</feature>
<sequence>MNRNIHDLTTATAYDRDGEKLGSVKEVYINDSTGQPDFVEVGHGLFGMSSSIVPLRGHRLDGENLQLAFTKDRIQDAPNIRDDDHLSDEDHATIYRHFGLDGTPNETEYEPHRFDDDYDRDRDVHGDRFDRDRDLQRDAVEPTPDQGMPGDQVVAPGVTGAAAAPQGTDGTDGTDVHGFGDHRRDGDASADRLRAESDHELGLDRTPEDRAARGTSAHGMSDEPREQLRDYETAERDYADDAHRDRDRGRELRPGETRLRKYRVRSTETVEVPVEREEVHVERGDDLSARGDQEDLSGTTGRSMREQHDPRDLGNRDADGRPLDDGDQHIPRSNY</sequence>
<evidence type="ECO:0000256" key="1">
    <source>
        <dbReference type="SAM" id="MobiDB-lite"/>
    </source>
</evidence>
<dbReference type="GO" id="GO:0019684">
    <property type="term" value="P:photosynthesis, light reaction"/>
    <property type="evidence" value="ECO:0007669"/>
    <property type="project" value="InterPro"/>
</dbReference>
<evidence type="ECO:0000313" key="4">
    <source>
        <dbReference type="EMBL" id="SMG21223.1"/>
    </source>
</evidence>
<dbReference type="AlphaFoldDB" id="A0A1X7J157"/>
<feature type="compositionally biased region" description="Basic and acidic residues" evidence="1">
    <location>
        <begin position="220"/>
        <end position="293"/>
    </location>
</feature>
<dbReference type="InterPro" id="IPR019060">
    <property type="entry name" value="DUF2382"/>
</dbReference>
<dbReference type="InterPro" id="IPR027275">
    <property type="entry name" value="PRC-brl_dom"/>
</dbReference>
<dbReference type="InterPro" id="IPR014747">
    <property type="entry name" value="Bac_photo_RC_H_C"/>
</dbReference>
<dbReference type="InterPro" id="IPR011033">
    <property type="entry name" value="PRC_barrel-like_sf"/>
</dbReference>
<feature type="region of interest" description="Disordered" evidence="1">
    <location>
        <begin position="98"/>
        <end position="335"/>
    </location>
</feature>
<proteinExistence type="predicted"/>
<reference evidence="5" key="1">
    <citation type="submission" date="2017-04" db="EMBL/GenBank/DDBJ databases">
        <authorList>
            <person name="Varghese N."/>
            <person name="Submissions S."/>
        </authorList>
    </citation>
    <scope>NUCLEOTIDE SEQUENCE [LARGE SCALE GENOMIC DNA]</scope>
    <source>
        <strain evidence="5">VDS</strain>
    </source>
</reference>
<accession>A0A1X7J157</accession>
<feature type="compositionally biased region" description="Basic and acidic residues" evidence="1">
    <location>
        <begin position="174"/>
        <end position="212"/>
    </location>
</feature>
<dbReference type="GO" id="GO:0030077">
    <property type="term" value="C:plasma membrane light-harvesting complex"/>
    <property type="evidence" value="ECO:0007669"/>
    <property type="project" value="InterPro"/>
</dbReference>
<keyword evidence="5" id="KW-1185">Reference proteome</keyword>
<dbReference type="Pfam" id="PF05239">
    <property type="entry name" value="PRC"/>
    <property type="match status" value="1"/>
</dbReference>
<gene>
    <name evidence="4" type="ORF">SAMN06295981_1154</name>
</gene>
<feature type="domain" description="PRC-barrel" evidence="2">
    <location>
        <begin position="5"/>
        <end position="56"/>
    </location>
</feature>
<dbReference type="SUPFAM" id="SSF50346">
    <property type="entry name" value="PRC-barrel domain"/>
    <property type="match status" value="1"/>
</dbReference>
<dbReference type="Pfam" id="PF09557">
    <property type="entry name" value="DUF2382"/>
    <property type="match status" value="1"/>
</dbReference>